<proteinExistence type="predicted"/>
<evidence type="ECO:0000313" key="2">
    <source>
        <dbReference type="EMBL" id="KKQ75548.1"/>
    </source>
</evidence>
<keyword evidence="1" id="KW-1133">Transmembrane helix</keyword>
<dbReference type="AlphaFoldDB" id="A0A0G0K789"/>
<organism evidence="2 3">
    <name type="scientific">Candidatus Woesebacteria bacterium GW2011_GWB1_38_5b</name>
    <dbReference type="NCBI Taxonomy" id="1618569"/>
    <lineage>
        <taxon>Bacteria</taxon>
        <taxon>Candidatus Woeseibacteriota</taxon>
    </lineage>
</organism>
<feature type="transmembrane region" description="Helical" evidence="1">
    <location>
        <begin position="6"/>
        <end position="26"/>
    </location>
</feature>
<dbReference type="Proteomes" id="UP000034181">
    <property type="component" value="Unassembled WGS sequence"/>
</dbReference>
<evidence type="ECO:0000313" key="3">
    <source>
        <dbReference type="Proteomes" id="UP000034181"/>
    </source>
</evidence>
<keyword evidence="1" id="KW-0812">Transmembrane</keyword>
<dbReference type="EMBL" id="LBUZ01000009">
    <property type="protein sequence ID" value="KKQ75548.1"/>
    <property type="molecule type" value="Genomic_DNA"/>
</dbReference>
<reference evidence="2 3" key="1">
    <citation type="journal article" date="2015" name="Nature">
        <title>rRNA introns, odd ribosomes, and small enigmatic genomes across a large radiation of phyla.</title>
        <authorList>
            <person name="Brown C.T."/>
            <person name="Hug L.A."/>
            <person name="Thomas B.C."/>
            <person name="Sharon I."/>
            <person name="Castelle C.J."/>
            <person name="Singh A."/>
            <person name="Wilkins M.J."/>
            <person name="Williams K.H."/>
            <person name="Banfield J.F."/>
        </authorList>
    </citation>
    <scope>NUCLEOTIDE SEQUENCE [LARGE SCALE GENOMIC DNA]</scope>
</reference>
<protein>
    <submittedName>
        <fullName evidence="2">Uncharacterized protein</fullName>
    </submittedName>
</protein>
<sequence>MQNKFAVVGIAIAAVLIVGGFGLYLLNNNQSSQTDQTETTNTSGSENMTAGKTISDLLKSGESTQCNFNYTDEGGSTAGVVYIDQDRMRGDITTVVDETEQEINIIRKENINYIWGSAFPDNSGLMFESKVEDIETNEQYRQYFDSEKKIDYSCGSWTVDESAFNPPTDVEFNDLPGMVGEAIKEELGDSACSVCDSLTGEAQTACRANLNCQ</sequence>
<comment type="caution">
    <text evidence="2">The sequence shown here is derived from an EMBL/GenBank/DDBJ whole genome shotgun (WGS) entry which is preliminary data.</text>
</comment>
<evidence type="ECO:0000256" key="1">
    <source>
        <dbReference type="SAM" id="Phobius"/>
    </source>
</evidence>
<gene>
    <name evidence="2" type="ORF">US96_C0009G0006</name>
</gene>
<keyword evidence="1" id="KW-0472">Membrane</keyword>
<accession>A0A0G0K789</accession>
<name>A0A0G0K789_9BACT</name>